<sequence length="215" mass="24713">MSLVTQRLQLSPTAFSSPVAGGYKHIQTITIGQHTFLKVPFGKLLASQIADGLAEGRICVLGSTRTTHPKAYCLCYDEHDGRYYIAQVRMGEWDTKQNHEIDDTSRALQLFSSRQEFVDFVSKLTDYSCSGLDKFGPPYFNPGEEFQHLSIHYLVSVLGEWDRQKKRETQAEIDRNEERKTVDTIKSYFRTVYKDAYKDPAVHKGKTFNPFRNTR</sequence>
<dbReference type="InParanoid" id="A0A0G4GDI6"/>
<name>A0A0G4GDI6_VITBC</name>
<keyword evidence="2" id="KW-1185">Reference proteome</keyword>
<protein>
    <submittedName>
        <fullName evidence="1">Uncharacterized protein</fullName>
    </submittedName>
</protein>
<proteinExistence type="predicted"/>
<accession>A0A0G4GDI6</accession>
<dbReference type="VEuPathDB" id="CryptoDB:Vbra_22229"/>
<reference evidence="1 2" key="1">
    <citation type="submission" date="2014-11" db="EMBL/GenBank/DDBJ databases">
        <authorList>
            <person name="Zhu J."/>
            <person name="Qi W."/>
            <person name="Song R."/>
        </authorList>
    </citation>
    <scope>NUCLEOTIDE SEQUENCE [LARGE SCALE GENOMIC DNA]</scope>
</reference>
<dbReference type="EMBL" id="CDMY01000633">
    <property type="protein sequence ID" value="CEM27237.1"/>
    <property type="molecule type" value="Genomic_DNA"/>
</dbReference>
<evidence type="ECO:0000313" key="1">
    <source>
        <dbReference type="EMBL" id="CEM27237.1"/>
    </source>
</evidence>
<gene>
    <name evidence="1" type="ORF">Vbra_22229</name>
</gene>
<evidence type="ECO:0000313" key="2">
    <source>
        <dbReference type="Proteomes" id="UP000041254"/>
    </source>
</evidence>
<dbReference type="Proteomes" id="UP000041254">
    <property type="component" value="Unassembled WGS sequence"/>
</dbReference>
<dbReference type="AlphaFoldDB" id="A0A0G4GDI6"/>
<organism evidence="1 2">
    <name type="scientific">Vitrella brassicaformis (strain CCMP3155)</name>
    <dbReference type="NCBI Taxonomy" id="1169540"/>
    <lineage>
        <taxon>Eukaryota</taxon>
        <taxon>Sar</taxon>
        <taxon>Alveolata</taxon>
        <taxon>Colpodellida</taxon>
        <taxon>Vitrellaceae</taxon>
        <taxon>Vitrella</taxon>
    </lineage>
</organism>